<feature type="domain" description="RING-type" evidence="3">
    <location>
        <begin position="148"/>
        <end position="189"/>
    </location>
</feature>
<dbReference type="KEGG" id="pda:103703667"/>
<dbReference type="PANTHER" id="PTHR22765:SF303">
    <property type="entry name" value="RING-TYPE DOMAIN-CONTAINING PROTEIN"/>
    <property type="match status" value="1"/>
</dbReference>
<dbReference type="PANTHER" id="PTHR22765">
    <property type="entry name" value="RING FINGER AND PROTEASE ASSOCIATED DOMAIN-CONTAINING"/>
    <property type="match status" value="1"/>
</dbReference>
<evidence type="ECO:0000256" key="2">
    <source>
        <dbReference type="SAM" id="MobiDB-lite"/>
    </source>
</evidence>
<accession>A0A8B8ZY67</accession>
<evidence type="ECO:0000313" key="5">
    <source>
        <dbReference type="RefSeq" id="XP_038976493.1"/>
    </source>
</evidence>
<reference evidence="5" key="1">
    <citation type="submission" date="2025-08" db="UniProtKB">
        <authorList>
            <consortium name="RefSeq"/>
        </authorList>
    </citation>
    <scope>IDENTIFICATION</scope>
    <source>
        <tissue evidence="5">Young leaves</tissue>
    </source>
</reference>
<dbReference type="GO" id="GO:0008270">
    <property type="term" value="F:zinc ion binding"/>
    <property type="evidence" value="ECO:0007669"/>
    <property type="project" value="UniProtKB-KW"/>
</dbReference>
<dbReference type="AlphaFoldDB" id="A0A8B8ZY67"/>
<dbReference type="OrthoDB" id="8062037at2759"/>
<dbReference type="PROSITE" id="PS50089">
    <property type="entry name" value="ZF_RING_2"/>
    <property type="match status" value="1"/>
</dbReference>
<dbReference type="Pfam" id="PF13639">
    <property type="entry name" value="zf-RING_2"/>
    <property type="match status" value="1"/>
</dbReference>
<keyword evidence="1" id="KW-0862">Zinc</keyword>
<evidence type="ECO:0000259" key="3">
    <source>
        <dbReference type="PROSITE" id="PS50089"/>
    </source>
</evidence>
<dbReference type="CDD" id="cd16454">
    <property type="entry name" value="RING-H2_PA-TM-RING"/>
    <property type="match status" value="1"/>
</dbReference>
<organism evidence="4 5">
    <name type="scientific">Phoenix dactylifera</name>
    <name type="common">Date palm</name>
    <dbReference type="NCBI Taxonomy" id="42345"/>
    <lineage>
        <taxon>Eukaryota</taxon>
        <taxon>Viridiplantae</taxon>
        <taxon>Streptophyta</taxon>
        <taxon>Embryophyta</taxon>
        <taxon>Tracheophyta</taxon>
        <taxon>Spermatophyta</taxon>
        <taxon>Magnoliopsida</taxon>
        <taxon>Liliopsida</taxon>
        <taxon>Arecaceae</taxon>
        <taxon>Coryphoideae</taxon>
        <taxon>Phoeniceae</taxon>
        <taxon>Phoenix</taxon>
    </lineage>
</organism>
<evidence type="ECO:0000256" key="1">
    <source>
        <dbReference type="PROSITE-ProRule" id="PRU00175"/>
    </source>
</evidence>
<dbReference type="GO" id="GO:0061630">
    <property type="term" value="F:ubiquitin protein ligase activity"/>
    <property type="evidence" value="ECO:0007669"/>
    <property type="project" value="TreeGrafter"/>
</dbReference>
<sequence>MVIMAGMLPGVECARRRRLRQGGSTDSPSGSRRSSFCLYTTGYEAHIGSTFMQQRSALIKELQDGALGDAAREAKERLDEKLRAQRSLAIKRHHSMGSMGPDKSRGGDEGAAPMILGKAQREVFSSKKSTRKFSWSKLGWKASEQAECAVCLEEFKAGDILINLPCAHRFHWDCAMPWLESSSHCPCCRMTVFP</sequence>
<evidence type="ECO:0000313" key="4">
    <source>
        <dbReference type="Proteomes" id="UP000228380"/>
    </source>
</evidence>
<keyword evidence="1" id="KW-0479">Metal-binding</keyword>
<name>A0A8B8ZY67_PHODC</name>
<dbReference type="SUPFAM" id="SSF57850">
    <property type="entry name" value="RING/U-box"/>
    <property type="match status" value="1"/>
</dbReference>
<protein>
    <submittedName>
        <fullName evidence="5">Probable E3 ubiquitin-protein ligase RHY1A isoform X1</fullName>
    </submittedName>
</protein>
<keyword evidence="4" id="KW-1185">Reference proteome</keyword>
<keyword evidence="1" id="KW-0863">Zinc-finger</keyword>
<proteinExistence type="predicted"/>
<dbReference type="InterPro" id="IPR013083">
    <property type="entry name" value="Znf_RING/FYVE/PHD"/>
</dbReference>
<dbReference type="InterPro" id="IPR051826">
    <property type="entry name" value="E3_ubiquitin-ligase_domain"/>
</dbReference>
<dbReference type="Gene3D" id="3.30.40.10">
    <property type="entry name" value="Zinc/RING finger domain, C3HC4 (zinc finger)"/>
    <property type="match status" value="1"/>
</dbReference>
<dbReference type="InterPro" id="IPR001841">
    <property type="entry name" value="Znf_RING"/>
</dbReference>
<dbReference type="FunFam" id="3.30.40.10:FF:000611">
    <property type="entry name" value="Zinc finger family protein"/>
    <property type="match status" value="1"/>
</dbReference>
<dbReference type="Proteomes" id="UP000228380">
    <property type="component" value="Unplaced"/>
</dbReference>
<dbReference type="GeneID" id="103703667"/>
<feature type="region of interest" description="Disordered" evidence="2">
    <location>
        <begin position="90"/>
        <end position="111"/>
    </location>
</feature>
<dbReference type="SMART" id="SM00184">
    <property type="entry name" value="RING"/>
    <property type="match status" value="1"/>
</dbReference>
<gene>
    <name evidence="5" type="primary">LOC103703667</name>
</gene>
<dbReference type="RefSeq" id="XP_038976493.1">
    <property type="nucleotide sequence ID" value="XM_039120565.1"/>
</dbReference>
<dbReference type="GO" id="GO:0006511">
    <property type="term" value="P:ubiquitin-dependent protein catabolic process"/>
    <property type="evidence" value="ECO:0007669"/>
    <property type="project" value="TreeGrafter"/>
</dbReference>